<dbReference type="Proteomes" id="UP000750711">
    <property type="component" value="Unassembled WGS sequence"/>
</dbReference>
<name>A0A9P8RM78_9PEZI</name>
<evidence type="ECO:0000313" key="1">
    <source>
        <dbReference type="EMBL" id="KAH0556750.1"/>
    </source>
</evidence>
<protein>
    <submittedName>
        <fullName evidence="1">Uncharacterized protein</fullName>
    </submittedName>
</protein>
<dbReference type="AlphaFoldDB" id="A0A9P8RM78"/>
<proteinExistence type="predicted"/>
<dbReference type="EMBL" id="JAGHQM010001023">
    <property type="protein sequence ID" value="KAH0556750.1"/>
    <property type="molecule type" value="Genomic_DNA"/>
</dbReference>
<gene>
    <name evidence="1" type="ORF">GP486_005456</name>
</gene>
<organism evidence="1 2">
    <name type="scientific">Trichoglossum hirsutum</name>
    <dbReference type="NCBI Taxonomy" id="265104"/>
    <lineage>
        <taxon>Eukaryota</taxon>
        <taxon>Fungi</taxon>
        <taxon>Dikarya</taxon>
        <taxon>Ascomycota</taxon>
        <taxon>Pezizomycotina</taxon>
        <taxon>Geoglossomycetes</taxon>
        <taxon>Geoglossales</taxon>
        <taxon>Geoglossaceae</taxon>
        <taxon>Trichoglossum</taxon>
    </lineage>
</organism>
<keyword evidence="2" id="KW-1185">Reference proteome</keyword>
<comment type="caution">
    <text evidence="1">The sequence shown here is derived from an EMBL/GenBank/DDBJ whole genome shotgun (WGS) entry which is preliminary data.</text>
</comment>
<reference evidence="1" key="1">
    <citation type="submission" date="2021-03" db="EMBL/GenBank/DDBJ databases">
        <title>Comparative genomics and phylogenomic investigation of the class Geoglossomycetes provide insights into ecological specialization and systematics.</title>
        <authorList>
            <person name="Melie T."/>
            <person name="Pirro S."/>
            <person name="Miller A.N."/>
            <person name="Quandt A."/>
        </authorList>
    </citation>
    <scope>NUCLEOTIDE SEQUENCE</scope>
    <source>
        <strain evidence="1">CAQ_001_2017</strain>
    </source>
</reference>
<accession>A0A9P8RM78</accession>
<evidence type="ECO:0000313" key="2">
    <source>
        <dbReference type="Proteomes" id="UP000750711"/>
    </source>
</evidence>
<sequence length="173" mass="18778">MDLGLLYIKHEVVLCDAGNLRLGELLDQPQVLHDLVPRAPGGSGVRLEHGLDRLQWQIGFASFLHLPEVRGEVVPVVLAVALDGACEPGAEDRYDHPRVVAGFLPDQAAAPTVDADCVDEKVAFGLCTTATEMGSLLLDESQDFVRQEFPRSFPGPFWPTPNAMDGSFGKDRS</sequence>